<sequence length="182" mass="20622">MPGAIFLEGERVALHTIEEADLGFLQRTINSPAVRSHLTVRTPKNARQEQEWYEQVVSSNDSVNLLVCVDGERVGTVSLDPIDHPDGRGELHVALAEDFWGEGYGTEAAELLTTYAFDELRKHRVVARVFAGNERSKRVFEKLGFRHEATFEEAAFRDGDYVDVDLFAVLDREWRIREESSG</sequence>
<proteinExistence type="inferred from homology"/>
<keyword evidence="2 5" id="KW-0012">Acyltransferase</keyword>
<dbReference type="SUPFAM" id="SSF55729">
    <property type="entry name" value="Acyl-CoA N-acyltransferases (Nat)"/>
    <property type="match status" value="1"/>
</dbReference>
<dbReference type="Gene3D" id="3.40.630.30">
    <property type="match status" value="1"/>
</dbReference>
<keyword evidence="1 5" id="KW-0808">Transferase</keyword>
<dbReference type="EC" id="2.3.-.-" evidence="5"/>
<evidence type="ECO:0000256" key="1">
    <source>
        <dbReference type="ARBA" id="ARBA00022679"/>
    </source>
</evidence>
<dbReference type="PROSITE" id="PS51186">
    <property type="entry name" value="GNAT"/>
    <property type="match status" value="1"/>
</dbReference>
<feature type="domain" description="N-acetyltransferase" evidence="4">
    <location>
        <begin position="12"/>
        <end position="173"/>
    </location>
</feature>
<dbReference type="Proteomes" id="UP001596447">
    <property type="component" value="Unassembled WGS sequence"/>
</dbReference>
<protein>
    <submittedName>
        <fullName evidence="5">GNAT family N-acetyltransferase</fullName>
        <ecNumber evidence="5">2.3.-.-</ecNumber>
    </submittedName>
</protein>
<dbReference type="InterPro" id="IPR051531">
    <property type="entry name" value="N-acetyltransferase"/>
</dbReference>
<gene>
    <name evidence="5" type="ORF">ACFQJ9_18085</name>
</gene>
<dbReference type="RefSeq" id="WP_279528041.1">
    <property type="nucleotide sequence ID" value="NZ_CP122312.1"/>
</dbReference>
<dbReference type="GO" id="GO:0016746">
    <property type="term" value="F:acyltransferase activity"/>
    <property type="evidence" value="ECO:0007669"/>
    <property type="project" value="UniProtKB-KW"/>
</dbReference>
<evidence type="ECO:0000256" key="2">
    <source>
        <dbReference type="ARBA" id="ARBA00023315"/>
    </source>
</evidence>
<evidence type="ECO:0000313" key="6">
    <source>
        <dbReference type="Proteomes" id="UP001596447"/>
    </source>
</evidence>
<evidence type="ECO:0000259" key="4">
    <source>
        <dbReference type="PROSITE" id="PS51186"/>
    </source>
</evidence>
<dbReference type="Pfam" id="PF13302">
    <property type="entry name" value="Acetyltransf_3"/>
    <property type="match status" value="1"/>
</dbReference>
<reference evidence="5 6" key="1">
    <citation type="journal article" date="2019" name="Int. J. Syst. Evol. Microbiol.">
        <title>The Global Catalogue of Microorganisms (GCM) 10K type strain sequencing project: providing services to taxonomists for standard genome sequencing and annotation.</title>
        <authorList>
            <consortium name="The Broad Institute Genomics Platform"/>
            <consortium name="The Broad Institute Genome Sequencing Center for Infectious Disease"/>
            <person name="Wu L."/>
            <person name="Ma J."/>
        </authorList>
    </citation>
    <scope>NUCLEOTIDE SEQUENCE [LARGE SCALE GENOMIC DNA]</scope>
    <source>
        <strain evidence="5 6">XZGYJ-43</strain>
    </source>
</reference>
<comment type="caution">
    <text evidence="5">The sequence shown here is derived from an EMBL/GenBank/DDBJ whole genome shotgun (WGS) entry which is preliminary data.</text>
</comment>
<dbReference type="PANTHER" id="PTHR43792:SF8">
    <property type="entry name" value="[RIBOSOMAL PROTEIN US5]-ALANINE N-ACETYLTRANSFERASE"/>
    <property type="match status" value="1"/>
</dbReference>
<comment type="similarity">
    <text evidence="3">Belongs to the acetyltransferase family. RimJ subfamily.</text>
</comment>
<dbReference type="AlphaFoldDB" id="A0ABD5Z7Y0"/>
<dbReference type="PANTHER" id="PTHR43792">
    <property type="entry name" value="GNAT FAMILY, PUTATIVE (AFU_ORTHOLOGUE AFUA_3G00765)-RELATED-RELATED"/>
    <property type="match status" value="1"/>
</dbReference>
<organism evidence="5 6">
    <name type="scientific">Halospeciosus flavus</name>
    <dbReference type="NCBI Taxonomy" id="3032283"/>
    <lineage>
        <taxon>Archaea</taxon>
        <taxon>Methanobacteriati</taxon>
        <taxon>Methanobacteriota</taxon>
        <taxon>Stenosarchaea group</taxon>
        <taxon>Halobacteria</taxon>
        <taxon>Halobacteriales</taxon>
        <taxon>Halobacteriaceae</taxon>
        <taxon>Halospeciosus</taxon>
    </lineage>
</organism>
<dbReference type="InterPro" id="IPR000182">
    <property type="entry name" value="GNAT_dom"/>
</dbReference>
<dbReference type="InterPro" id="IPR016181">
    <property type="entry name" value="Acyl_CoA_acyltransferase"/>
</dbReference>
<evidence type="ECO:0000256" key="3">
    <source>
        <dbReference type="ARBA" id="ARBA00038502"/>
    </source>
</evidence>
<evidence type="ECO:0000313" key="5">
    <source>
        <dbReference type="EMBL" id="MFC7201290.1"/>
    </source>
</evidence>
<name>A0ABD5Z7Y0_9EURY</name>
<dbReference type="EMBL" id="JBHTAR010000011">
    <property type="protein sequence ID" value="MFC7201290.1"/>
    <property type="molecule type" value="Genomic_DNA"/>
</dbReference>
<dbReference type="CDD" id="cd04301">
    <property type="entry name" value="NAT_SF"/>
    <property type="match status" value="1"/>
</dbReference>
<accession>A0ABD5Z7Y0</accession>
<keyword evidence="6" id="KW-1185">Reference proteome</keyword>